<dbReference type="SMART" id="SM00345">
    <property type="entry name" value="HTH_GNTR"/>
    <property type="match status" value="1"/>
</dbReference>
<evidence type="ECO:0000256" key="1">
    <source>
        <dbReference type="ARBA" id="ARBA00023015"/>
    </source>
</evidence>
<dbReference type="OrthoDB" id="368823at2"/>
<proteinExistence type="predicted"/>
<dbReference type="InterPro" id="IPR011711">
    <property type="entry name" value="GntR_C"/>
</dbReference>
<evidence type="ECO:0000313" key="6">
    <source>
        <dbReference type="EMBL" id="CUQ86756.1"/>
    </source>
</evidence>
<evidence type="ECO:0000259" key="4">
    <source>
        <dbReference type="PROSITE" id="PS50949"/>
    </source>
</evidence>
<keyword evidence="1" id="KW-0805">Transcription regulation</keyword>
<dbReference type="InterPro" id="IPR008920">
    <property type="entry name" value="TF_FadR/GntR_C"/>
</dbReference>
<sequence length="226" mass="26105">MLNITEKSEGEAAKDYVLRQLIYNIVHTNLLPGQKLEAPELCSLMNVSNNPLREAELELAQSKLIEIKPKIGAFVSYVNSDIVEQLRDLRCVLEAQLAVEACDILTKNQLDSLYENVALWEMYIKRGDEEKIFTLDKEFHGSLYKMCGKTVWYNLVESMAPHFDRTTILSFRCKETGRILKDHGELVAAIEKKDKEKAAHISQRHMSRYSENIDAIRKMFPEYFND</sequence>
<dbReference type="InterPro" id="IPR036390">
    <property type="entry name" value="WH_DNA-bd_sf"/>
</dbReference>
<dbReference type="Pfam" id="PF07729">
    <property type="entry name" value="FCD"/>
    <property type="match status" value="1"/>
</dbReference>
<keyword evidence="3" id="KW-0804">Transcription</keyword>
<protein>
    <submittedName>
        <fullName evidence="6">Uncharacterized HTH-type transcriptional regulator ydfH</fullName>
    </submittedName>
</protein>
<dbReference type="GO" id="GO:0003700">
    <property type="term" value="F:DNA-binding transcription factor activity"/>
    <property type="evidence" value="ECO:0007669"/>
    <property type="project" value="InterPro"/>
</dbReference>
<evidence type="ECO:0000313" key="8">
    <source>
        <dbReference type="Proteomes" id="UP000095780"/>
    </source>
</evidence>
<dbReference type="EMBL" id="CZBV01000005">
    <property type="protein sequence ID" value="CUQ86756.1"/>
    <property type="molecule type" value="Genomic_DNA"/>
</dbReference>
<dbReference type="SUPFAM" id="SSF48008">
    <property type="entry name" value="GntR ligand-binding domain-like"/>
    <property type="match status" value="1"/>
</dbReference>
<dbReference type="Proteomes" id="UP000095621">
    <property type="component" value="Unassembled WGS sequence"/>
</dbReference>
<evidence type="ECO:0000313" key="7">
    <source>
        <dbReference type="Proteomes" id="UP000095621"/>
    </source>
</evidence>
<evidence type="ECO:0000256" key="3">
    <source>
        <dbReference type="ARBA" id="ARBA00023163"/>
    </source>
</evidence>
<dbReference type="InterPro" id="IPR036388">
    <property type="entry name" value="WH-like_DNA-bd_sf"/>
</dbReference>
<evidence type="ECO:0000256" key="2">
    <source>
        <dbReference type="ARBA" id="ARBA00023125"/>
    </source>
</evidence>
<dbReference type="GO" id="GO:0003677">
    <property type="term" value="F:DNA binding"/>
    <property type="evidence" value="ECO:0007669"/>
    <property type="project" value="UniProtKB-KW"/>
</dbReference>
<accession>A0A174ZRM6</accession>
<dbReference type="AlphaFoldDB" id="A0A174ZRM6"/>
<dbReference type="SUPFAM" id="SSF46785">
    <property type="entry name" value="Winged helix' DNA-binding domain"/>
    <property type="match status" value="1"/>
</dbReference>
<organism evidence="6 8">
    <name type="scientific">Lachnospira eligens</name>
    <dbReference type="NCBI Taxonomy" id="39485"/>
    <lineage>
        <taxon>Bacteria</taxon>
        <taxon>Bacillati</taxon>
        <taxon>Bacillota</taxon>
        <taxon>Clostridia</taxon>
        <taxon>Lachnospirales</taxon>
        <taxon>Lachnospiraceae</taxon>
        <taxon>Lachnospira</taxon>
    </lineage>
</organism>
<reference evidence="7 8" key="1">
    <citation type="submission" date="2015-09" db="EMBL/GenBank/DDBJ databases">
        <authorList>
            <consortium name="Pathogen Informatics"/>
        </authorList>
    </citation>
    <scope>NUCLEOTIDE SEQUENCE [LARGE SCALE GENOMIC DNA]</scope>
    <source>
        <strain evidence="5 7">2789STDY5834875</strain>
        <strain evidence="6 8">2789STDY5834878</strain>
    </source>
</reference>
<dbReference type="InterPro" id="IPR000524">
    <property type="entry name" value="Tscrpt_reg_HTH_GntR"/>
</dbReference>
<dbReference type="EMBL" id="CZBU01000001">
    <property type="protein sequence ID" value="CUQ74934.1"/>
    <property type="molecule type" value="Genomic_DNA"/>
</dbReference>
<feature type="domain" description="HTH gntR-type" evidence="4">
    <location>
        <begin position="11"/>
        <end position="78"/>
    </location>
</feature>
<dbReference type="SMART" id="SM00895">
    <property type="entry name" value="FCD"/>
    <property type="match status" value="1"/>
</dbReference>
<dbReference type="PROSITE" id="PS50949">
    <property type="entry name" value="HTH_GNTR"/>
    <property type="match status" value="1"/>
</dbReference>
<name>A0A174ZRM6_9FIRM</name>
<dbReference type="PANTHER" id="PTHR43537:SF24">
    <property type="entry name" value="GLUCONATE OPERON TRANSCRIPTIONAL REPRESSOR"/>
    <property type="match status" value="1"/>
</dbReference>
<dbReference type="Pfam" id="PF00392">
    <property type="entry name" value="GntR"/>
    <property type="match status" value="1"/>
</dbReference>
<evidence type="ECO:0000313" key="5">
    <source>
        <dbReference type="EMBL" id="CUQ74934.1"/>
    </source>
</evidence>
<dbReference type="Gene3D" id="1.20.120.530">
    <property type="entry name" value="GntR ligand-binding domain-like"/>
    <property type="match status" value="1"/>
</dbReference>
<dbReference type="PANTHER" id="PTHR43537">
    <property type="entry name" value="TRANSCRIPTIONAL REGULATOR, GNTR FAMILY"/>
    <property type="match status" value="1"/>
</dbReference>
<gene>
    <name evidence="6" type="primary">ydfH_2</name>
    <name evidence="5" type="synonym">ydfH_1</name>
    <name evidence="5" type="ORF">ERS852490_00231</name>
    <name evidence="6" type="ORF">ERS852492_01878</name>
</gene>
<dbReference type="RefSeq" id="WP_022097577.1">
    <property type="nucleotide sequence ID" value="NZ_CABIXW010000005.1"/>
</dbReference>
<dbReference type="Proteomes" id="UP000095780">
    <property type="component" value="Unassembled WGS sequence"/>
</dbReference>
<keyword evidence="2" id="KW-0238">DNA-binding</keyword>
<dbReference type="Gene3D" id="1.10.10.10">
    <property type="entry name" value="Winged helix-like DNA-binding domain superfamily/Winged helix DNA-binding domain"/>
    <property type="match status" value="1"/>
</dbReference>